<proteinExistence type="predicted"/>
<dbReference type="Gene3D" id="3.30.70.100">
    <property type="match status" value="2"/>
</dbReference>
<comment type="caution">
    <text evidence="3">The sequence shown here is derived from an EMBL/GenBank/DDBJ whole genome shotgun (WGS) entry which is preliminary data.</text>
</comment>
<dbReference type="PROSITE" id="PS51502">
    <property type="entry name" value="S_R_A_B_BARREL"/>
    <property type="match status" value="2"/>
</dbReference>
<evidence type="ECO:0000313" key="4">
    <source>
        <dbReference type="Proteomes" id="UP000011991"/>
    </source>
</evidence>
<dbReference type="Proteomes" id="UP000011991">
    <property type="component" value="Unassembled WGS sequence"/>
</dbReference>
<name>M5SA10_9BACT</name>
<dbReference type="InterPro" id="IPR013097">
    <property type="entry name" value="Dabb"/>
</dbReference>
<gene>
    <name evidence="3" type="ORF">RMSM_00046</name>
</gene>
<organism evidence="3 4">
    <name type="scientific">Rhodopirellula maiorica SM1</name>
    <dbReference type="NCBI Taxonomy" id="1265738"/>
    <lineage>
        <taxon>Bacteria</taxon>
        <taxon>Pseudomonadati</taxon>
        <taxon>Planctomycetota</taxon>
        <taxon>Planctomycetia</taxon>
        <taxon>Pirellulales</taxon>
        <taxon>Pirellulaceae</taxon>
        <taxon>Novipirellula</taxon>
    </lineage>
</organism>
<dbReference type="PANTHER" id="PTHR33178">
    <property type="match status" value="1"/>
</dbReference>
<feature type="domain" description="Stress-response A/B barrel" evidence="2">
    <location>
        <begin position="201"/>
        <end position="295"/>
    </location>
</feature>
<dbReference type="InterPro" id="IPR011008">
    <property type="entry name" value="Dimeric_a/b-barrel"/>
</dbReference>
<evidence type="ECO:0000259" key="2">
    <source>
        <dbReference type="PROSITE" id="PS51502"/>
    </source>
</evidence>
<dbReference type="EMBL" id="ANOG01000006">
    <property type="protein sequence ID" value="EMI23019.1"/>
    <property type="molecule type" value="Genomic_DNA"/>
</dbReference>
<feature type="domain" description="Stress-response A/B barrel" evidence="2">
    <location>
        <begin position="89"/>
        <end position="183"/>
    </location>
</feature>
<dbReference type="Pfam" id="PF07876">
    <property type="entry name" value="Dabb"/>
    <property type="match status" value="2"/>
</dbReference>
<sequence length="298" mass="33034">MISRRAASPKRSTPRLPHLAGSAFRSRSASPLALNVMTIITRFLSLAVLTLHCVAFAAGCTADETSTTTTLSTSSSADASESTKESRVLRHAVFFSFKESSSPEEIDAVAKAFEQLPSKIDSIVDFDWGVNNSPEGLDDGFTHCFLLSFADEAGRAEYLPHPAHKEFGDTLRPHMEDVFVIDYWGDANEVTDAKSDDETELKHAVFFKFKDDASEEDVAKVEQAFAELPNKIDSITDFEWGTNNSPEKHDDGFTHCFMVTFADEAGRETYLPHPDHEAFVELLKPVLDKARVLDFTTK</sequence>
<reference evidence="3 4" key="1">
    <citation type="journal article" date="2013" name="Mar. Genomics">
        <title>Expression of sulfatases in Rhodopirellula baltica and the diversity of sulfatases in the genus Rhodopirellula.</title>
        <authorList>
            <person name="Wegner C.E."/>
            <person name="Richter-Heitmann T."/>
            <person name="Klindworth A."/>
            <person name="Klockow C."/>
            <person name="Richter M."/>
            <person name="Achstetter T."/>
            <person name="Glockner F.O."/>
            <person name="Harder J."/>
        </authorList>
    </citation>
    <scope>NUCLEOTIDE SEQUENCE [LARGE SCALE GENOMIC DNA]</scope>
    <source>
        <strain evidence="3 4">SM1</strain>
    </source>
</reference>
<dbReference type="SMART" id="SM00886">
    <property type="entry name" value="Dabb"/>
    <property type="match status" value="2"/>
</dbReference>
<keyword evidence="4" id="KW-1185">Reference proteome</keyword>
<comment type="subunit">
    <text evidence="1">Homodimer.</text>
</comment>
<protein>
    <submittedName>
        <fullName evidence="3">Secreted protein containing Stress responsive alpha-beta barrel domain protein</fullName>
    </submittedName>
</protein>
<dbReference type="PANTHER" id="PTHR33178:SF10">
    <property type="entry name" value="STRESS-RESPONSE A_B BARREL DOMAIN-CONTAINING PROTEIN"/>
    <property type="match status" value="1"/>
</dbReference>
<dbReference type="PATRIC" id="fig|1265738.3.peg.44"/>
<dbReference type="SUPFAM" id="SSF54909">
    <property type="entry name" value="Dimeric alpha+beta barrel"/>
    <property type="match status" value="2"/>
</dbReference>
<dbReference type="InterPro" id="IPR044662">
    <property type="entry name" value="HS1/DABB1-like"/>
</dbReference>
<evidence type="ECO:0000256" key="1">
    <source>
        <dbReference type="ARBA" id="ARBA00011738"/>
    </source>
</evidence>
<accession>M5SA10</accession>
<evidence type="ECO:0000313" key="3">
    <source>
        <dbReference type="EMBL" id="EMI23019.1"/>
    </source>
</evidence>
<dbReference type="AlphaFoldDB" id="M5SA10"/>